<keyword evidence="2" id="KW-1185">Reference proteome</keyword>
<sequence length="145" mass="15614">AGIVDAEFADQGIERHHLRGVVRRHLHGFLGRKDVEFAGIEDQAAVRARLDRLPELLDGIAAAAIDIDHAGVALGAIANEAARVFAGEIDRERDTMGEIGIVGIDQPLGGMQLVQLVGGQGRLADPEADLAEPRALPQQHRKRLR</sequence>
<comment type="caution">
    <text evidence="1">The sequence shown here is derived from an EMBL/GenBank/DDBJ whole genome shotgun (WGS) entry which is preliminary data.</text>
</comment>
<feature type="non-terminal residue" evidence="1">
    <location>
        <position position="1"/>
    </location>
</feature>
<name>A0A401U2M2_CHIPU</name>
<accession>A0A401U2M2</accession>
<evidence type="ECO:0000313" key="1">
    <source>
        <dbReference type="EMBL" id="GCC49110.1"/>
    </source>
</evidence>
<dbReference type="EMBL" id="BEZZ01268985">
    <property type="protein sequence ID" value="GCC49110.1"/>
    <property type="molecule type" value="Genomic_DNA"/>
</dbReference>
<gene>
    <name evidence="1" type="ORF">chiPu_0033672</name>
</gene>
<evidence type="ECO:0000313" key="2">
    <source>
        <dbReference type="Proteomes" id="UP000287033"/>
    </source>
</evidence>
<proteinExistence type="predicted"/>
<dbReference type="Proteomes" id="UP000287033">
    <property type="component" value="Unassembled WGS sequence"/>
</dbReference>
<protein>
    <submittedName>
        <fullName evidence="1">Uncharacterized protein</fullName>
    </submittedName>
</protein>
<organism evidence="1 2">
    <name type="scientific">Chiloscyllium punctatum</name>
    <name type="common">Brownbanded bambooshark</name>
    <name type="synonym">Hemiscyllium punctatum</name>
    <dbReference type="NCBI Taxonomy" id="137246"/>
    <lineage>
        <taxon>Eukaryota</taxon>
        <taxon>Metazoa</taxon>
        <taxon>Chordata</taxon>
        <taxon>Craniata</taxon>
        <taxon>Vertebrata</taxon>
        <taxon>Chondrichthyes</taxon>
        <taxon>Elasmobranchii</taxon>
        <taxon>Galeomorphii</taxon>
        <taxon>Galeoidea</taxon>
        <taxon>Orectolobiformes</taxon>
        <taxon>Hemiscylliidae</taxon>
        <taxon>Chiloscyllium</taxon>
    </lineage>
</organism>
<reference evidence="1 2" key="1">
    <citation type="journal article" date="2018" name="Nat. Ecol. Evol.">
        <title>Shark genomes provide insights into elasmobranch evolution and the origin of vertebrates.</title>
        <authorList>
            <person name="Hara Y"/>
            <person name="Yamaguchi K"/>
            <person name="Onimaru K"/>
            <person name="Kadota M"/>
            <person name="Koyanagi M"/>
            <person name="Keeley SD"/>
            <person name="Tatsumi K"/>
            <person name="Tanaka K"/>
            <person name="Motone F"/>
            <person name="Kageyama Y"/>
            <person name="Nozu R"/>
            <person name="Adachi N"/>
            <person name="Nishimura O"/>
            <person name="Nakagawa R"/>
            <person name="Tanegashima C"/>
            <person name="Kiyatake I"/>
            <person name="Matsumoto R"/>
            <person name="Murakumo K"/>
            <person name="Nishida K"/>
            <person name="Terakita A"/>
            <person name="Kuratani S"/>
            <person name="Sato K"/>
            <person name="Hyodo S Kuraku.S."/>
        </authorList>
    </citation>
    <scope>NUCLEOTIDE SEQUENCE [LARGE SCALE GENOMIC DNA]</scope>
</reference>
<dbReference type="AlphaFoldDB" id="A0A401U2M2"/>